<evidence type="ECO:0000256" key="1">
    <source>
        <dbReference type="ARBA" id="ARBA00010982"/>
    </source>
</evidence>
<dbReference type="OrthoDB" id="9764892at2"/>
<sequence>MAVRKEIVIVSGVRTPIGRYGGALKEISSGHLASHVIKEALGRARLKGDQVDEVILGEVRQSTESSNVARVAALRAGIPETAPAFTVNRLCASGMQAIASAVQQIQSGQAEIVVAGGTESMSCSPIYLRAARFGGDRAKLIDSNTEAGQQPKEIYGENLGMGITAENVAEKYSVARKDQDAFALESQRKADAAIREGRFREEIAPYEIQSKKGSFLVDTDEHPRPETTMEKLAKLKPAFRNAGTVTAGNACGRNDGAAAVIVMSSEKAEELNQRPLARIVDWAAAGVSPEIMGIGPVPAVKKLLERTDKSIKDIALFELNEAFASQSLAVIRELGLDQNKVNVNGGAIALGHPVGSTGTRIVVTLMHELIRREERYGIATLCVGGGQGMAILIENIAQAQRM</sequence>
<dbReference type="PROSITE" id="PS00099">
    <property type="entry name" value="THIOLASE_3"/>
    <property type="match status" value="1"/>
</dbReference>
<evidence type="ECO:0000256" key="6">
    <source>
        <dbReference type="PIRSR" id="PIRSR000429-1"/>
    </source>
</evidence>
<evidence type="ECO:0000256" key="3">
    <source>
        <dbReference type="ARBA" id="ARBA00022679"/>
    </source>
</evidence>
<dbReference type="FunFam" id="3.40.47.10:FF:000010">
    <property type="entry name" value="Acetyl-CoA acetyltransferase (Thiolase)"/>
    <property type="match status" value="1"/>
</dbReference>
<dbReference type="PROSITE" id="PS00098">
    <property type="entry name" value="THIOLASE_1"/>
    <property type="match status" value="1"/>
</dbReference>
<dbReference type="EMBL" id="QGTW01000009">
    <property type="protein sequence ID" value="PWW26985.1"/>
    <property type="molecule type" value="Genomic_DNA"/>
</dbReference>
<dbReference type="Pfam" id="PF02803">
    <property type="entry name" value="Thiolase_C"/>
    <property type="match status" value="1"/>
</dbReference>
<feature type="domain" description="Thiolase N-terminal" evidence="8">
    <location>
        <begin position="7"/>
        <end position="265"/>
    </location>
</feature>
<feature type="active site" description="Proton acceptor" evidence="6">
    <location>
        <position position="382"/>
    </location>
</feature>
<comment type="similarity">
    <text evidence="1 7">Belongs to the thiolase-like superfamily. Thiolase family.</text>
</comment>
<accession>A0A2V2ZRJ8</accession>
<dbReference type="InterPro" id="IPR020610">
    <property type="entry name" value="Thiolase_AS"/>
</dbReference>
<evidence type="ECO:0000259" key="9">
    <source>
        <dbReference type="Pfam" id="PF02803"/>
    </source>
</evidence>
<keyword evidence="4 7" id="KW-0012">Acyltransferase</keyword>
<dbReference type="InterPro" id="IPR020617">
    <property type="entry name" value="Thiolase_C"/>
</dbReference>
<feature type="active site" description="Proton acceptor" evidence="6">
    <location>
        <position position="352"/>
    </location>
</feature>
<dbReference type="SUPFAM" id="SSF53901">
    <property type="entry name" value="Thiolase-like"/>
    <property type="match status" value="2"/>
</dbReference>
<evidence type="ECO:0000256" key="2">
    <source>
        <dbReference type="ARBA" id="ARBA00012705"/>
    </source>
</evidence>
<dbReference type="PROSITE" id="PS00737">
    <property type="entry name" value="THIOLASE_2"/>
    <property type="match status" value="1"/>
</dbReference>
<comment type="caution">
    <text evidence="10">The sequence shown here is derived from an EMBL/GenBank/DDBJ whole genome shotgun (WGS) entry which is preliminary data.</text>
</comment>
<dbReference type="GO" id="GO:0003985">
    <property type="term" value="F:acetyl-CoA C-acetyltransferase activity"/>
    <property type="evidence" value="ECO:0007669"/>
    <property type="project" value="UniProtKB-EC"/>
</dbReference>
<feature type="domain" description="Thiolase C-terminal" evidence="9">
    <location>
        <begin position="274"/>
        <end position="394"/>
    </location>
</feature>
<dbReference type="InterPro" id="IPR020616">
    <property type="entry name" value="Thiolase_N"/>
</dbReference>
<dbReference type="NCBIfam" id="TIGR01930">
    <property type="entry name" value="AcCoA-C-Actrans"/>
    <property type="match status" value="1"/>
</dbReference>
<dbReference type="PANTHER" id="PTHR18919:SF107">
    <property type="entry name" value="ACETYL-COA ACETYLTRANSFERASE, CYTOSOLIC"/>
    <property type="match status" value="1"/>
</dbReference>
<dbReference type="Pfam" id="PF00108">
    <property type="entry name" value="Thiolase_N"/>
    <property type="match status" value="1"/>
</dbReference>
<feature type="active site" description="Acyl-thioester intermediate" evidence="6">
    <location>
        <position position="91"/>
    </location>
</feature>
<dbReference type="Gene3D" id="3.40.47.10">
    <property type="match status" value="2"/>
</dbReference>
<evidence type="ECO:0000256" key="5">
    <source>
        <dbReference type="ARBA" id="ARBA00030755"/>
    </source>
</evidence>
<evidence type="ECO:0000256" key="7">
    <source>
        <dbReference type="RuleBase" id="RU003557"/>
    </source>
</evidence>
<dbReference type="InterPro" id="IPR002155">
    <property type="entry name" value="Thiolase"/>
</dbReference>
<name>A0A2V2ZRJ8_9BACI</name>
<dbReference type="CDD" id="cd00751">
    <property type="entry name" value="thiolase"/>
    <property type="match status" value="1"/>
</dbReference>
<gene>
    <name evidence="10" type="ORF">DFO73_109151</name>
</gene>
<evidence type="ECO:0000313" key="10">
    <source>
        <dbReference type="EMBL" id="PWW26985.1"/>
    </source>
</evidence>
<dbReference type="Proteomes" id="UP000247150">
    <property type="component" value="Unassembled WGS sequence"/>
</dbReference>
<protein>
    <recommendedName>
        <fullName evidence="2">acetyl-CoA C-acetyltransferase</fullName>
        <ecNumber evidence="2">2.3.1.9</ecNumber>
    </recommendedName>
    <alternativeName>
        <fullName evidence="5">Acetoacetyl-CoA thiolase</fullName>
    </alternativeName>
</protein>
<dbReference type="RefSeq" id="WP_110065941.1">
    <property type="nucleotide sequence ID" value="NZ_QGTW01000009.1"/>
</dbReference>
<dbReference type="EC" id="2.3.1.9" evidence="2"/>
<evidence type="ECO:0000313" key="11">
    <source>
        <dbReference type="Proteomes" id="UP000247150"/>
    </source>
</evidence>
<dbReference type="InterPro" id="IPR020615">
    <property type="entry name" value="Thiolase_acyl_enz_int_AS"/>
</dbReference>
<dbReference type="InterPro" id="IPR016039">
    <property type="entry name" value="Thiolase-like"/>
</dbReference>
<proteinExistence type="inferred from homology"/>
<dbReference type="PANTHER" id="PTHR18919">
    <property type="entry name" value="ACETYL-COA C-ACYLTRANSFERASE"/>
    <property type="match status" value="1"/>
</dbReference>
<dbReference type="InterPro" id="IPR020613">
    <property type="entry name" value="Thiolase_CS"/>
</dbReference>
<keyword evidence="3 7" id="KW-0808">Transferase</keyword>
<evidence type="ECO:0000259" key="8">
    <source>
        <dbReference type="Pfam" id="PF00108"/>
    </source>
</evidence>
<reference evidence="10 11" key="1">
    <citation type="submission" date="2018-05" db="EMBL/GenBank/DDBJ databases">
        <title>Freshwater and sediment microbial communities from various areas in North America, analyzing microbe dynamics in response to fracking.</title>
        <authorList>
            <person name="Lamendella R."/>
        </authorList>
    </citation>
    <scope>NUCLEOTIDE SEQUENCE [LARGE SCALE GENOMIC DNA]</scope>
    <source>
        <strain evidence="10 11">15_TX</strain>
    </source>
</reference>
<evidence type="ECO:0000256" key="4">
    <source>
        <dbReference type="ARBA" id="ARBA00023315"/>
    </source>
</evidence>
<dbReference type="PIRSF" id="PIRSF000429">
    <property type="entry name" value="Ac-CoA_Ac_transf"/>
    <property type="match status" value="1"/>
</dbReference>
<organism evidence="10 11">
    <name type="scientific">Cytobacillus oceanisediminis</name>
    <dbReference type="NCBI Taxonomy" id="665099"/>
    <lineage>
        <taxon>Bacteria</taxon>
        <taxon>Bacillati</taxon>
        <taxon>Bacillota</taxon>
        <taxon>Bacilli</taxon>
        <taxon>Bacillales</taxon>
        <taxon>Bacillaceae</taxon>
        <taxon>Cytobacillus</taxon>
    </lineage>
</organism>
<dbReference type="AlphaFoldDB" id="A0A2V2ZRJ8"/>